<proteinExistence type="predicted"/>
<gene>
    <name evidence="2" type="ORF">C7383_10226</name>
</gene>
<sequence length="106" mass="11338">MPLLVCSAQKCVYNNGMYCSKGDIQVEGADANAPQDTCCASFKERSKDQATSSMGTPSQTIDVDCKARHCCFNEDCKCTANKIGIVGAAACECEQTECGSFECHCK</sequence>
<feature type="domain" description="DUF1540" evidence="1">
    <location>
        <begin position="63"/>
        <end position="101"/>
    </location>
</feature>
<protein>
    <submittedName>
        <fullName evidence="2">Uncharacterized protein DUF1540</fullName>
    </submittedName>
</protein>
<organism evidence="2 3">
    <name type="scientific">Murimonas intestini</name>
    <dbReference type="NCBI Taxonomy" id="1337051"/>
    <lineage>
        <taxon>Bacteria</taxon>
        <taxon>Bacillati</taxon>
        <taxon>Bacillota</taxon>
        <taxon>Clostridia</taxon>
        <taxon>Lachnospirales</taxon>
        <taxon>Lachnospiraceae</taxon>
        <taxon>Murimonas</taxon>
    </lineage>
</organism>
<comment type="caution">
    <text evidence="2">The sequence shown here is derived from an EMBL/GenBank/DDBJ whole genome shotgun (WGS) entry which is preliminary data.</text>
</comment>
<accession>A0AB73T7K9</accession>
<feature type="domain" description="DUF1540" evidence="1">
    <location>
        <begin position="6"/>
        <end position="42"/>
    </location>
</feature>
<dbReference type="RefSeq" id="WP_109624851.1">
    <property type="nucleotide sequence ID" value="NZ_CABJAT010000002.1"/>
</dbReference>
<name>A0AB73T7K9_9FIRM</name>
<dbReference type="EMBL" id="QGGY01000002">
    <property type="protein sequence ID" value="PWJ77893.1"/>
    <property type="molecule type" value="Genomic_DNA"/>
</dbReference>
<keyword evidence="3" id="KW-1185">Reference proteome</keyword>
<evidence type="ECO:0000313" key="3">
    <source>
        <dbReference type="Proteomes" id="UP000245412"/>
    </source>
</evidence>
<dbReference type="InterPro" id="IPR011437">
    <property type="entry name" value="DUF1540"/>
</dbReference>
<dbReference type="Proteomes" id="UP000245412">
    <property type="component" value="Unassembled WGS sequence"/>
</dbReference>
<evidence type="ECO:0000313" key="2">
    <source>
        <dbReference type="EMBL" id="PWJ77893.1"/>
    </source>
</evidence>
<dbReference type="Pfam" id="PF07561">
    <property type="entry name" value="DUF1540"/>
    <property type="match status" value="2"/>
</dbReference>
<evidence type="ECO:0000259" key="1">
    <source>
        <dbReference type="Pfam" id="PF07561"/>
    </source>
</evidence>
<dbReference type="AlphaFoldDB" id="A0AB73T7K9"/>
<reference evidence="2 3" key="1">
    <citation type="submission" date="2018-05" db="EMBL/GenBank/DDBJ databases">
        <authorList>
            <person name="Goeker M."/>
            <person name="Huntemann M."/>
            <person name="Clum A."/>
            <person name="Pillay M."/>
            <person name="Palaniappan K."/>
            <person name="Varghese N."/>
            <person name="Mikhailova N."/>
            <person name="Stamatis D."/>
            <person name="Reddy T."/>
            <person name="Daum C."/>
            <person name="Shapiro N."/>
            <person name="Ivanova N."/>
            <person name="Kyrpides N."/>
            <person name="Woyke T."/>
        </authorList>
    </citation>
    <scope>NUCLEOTIDE SEQUENCE [LARGE SCALE GENOMIC DNA]</scope>
    <source>
        <strain evidence="2 3">DSM 26524</strain>
    </source>
</reference>